<feature type="domain" description="Aromatic amino acid beta-eliminating lyase/threonine aldolase" evidence="6">
    <location>
        <begin position="56"/>
        <end position="433"/>
    </location>
</feature>
<feature type="modified residue" description="N6-(pyridoxal phosphate)lysine" evidence="5">
    <location>
        <position position="269"/>
    </location>
</feature>
<dbReference type="PANTHER" id="PTHR32325">
    <property type="entry name" value="BETA-ELIMINATING LYASE-LIKE PROTEIN-RELATED"/>
    <property type="match status" value="1"/>
</dbReference>
<dbReference type="PATRIC" id="fig|394096.3.peg.2843"/>
<dbReference type="InterPro" id="IPR015421">
    <property type="entry name" value="PyrdxlP-dep_Trfase_major"/>
</dbReference>
<dbReference type="InterPro" id="IPR011166">
    <property type="entry name" value="Beta-eliminating_lyase"/>
</dbReference>
<name>A0A085WMI4_9BACT</name>
<dbReference type="EMBL" id="JMCB01000005">
    <property type="protein sequence ID" value="KFE68897.1"/>
    <property type="molecule type" value="Genomic_DNA"/>
</dbReference>
<accession>A0A085WMI4</accession>
<evidence type="ECO:0000256" key="4">
    <source>
        <dbReference type="ARBA" id="ARBA00023239"/>
    </source>
</evidence>
<dbReference type="Gene3D" id="3.40.640.10">
    <property type="entry name" value="Type I PLP-dependent aspartate aminotransferase-like (Major domain)"/>
    <property type="match status" value="1"/>
</dbReference>
<dbReference type="STRING" id="394096.DB31_6799"/>
<dbReference type="AlphaFoldDB" id="A0A085WMI4"/>
<organism evidence="7 8">
    <name type="scientific">Hyalangium minutum</name>
    <dbReference type="NCBI Taxonomy" id="394096"/>
    <lineage>
        <taxon>Bacteria</taxon>
        <taxon>Pseudomonadati</taxon>
        <taxon>Myxococcota</taxon>
        <taxon>Myxococcia</taxon>
        <taxon>Myxococcales</taxon>
        <taxon>Cystobacterineae</taxon>
        <taxon>Archangiaceae</taxon>
        <taxon>Hyalangium</taxon>
    </lineage>
</organism>
<dbReference type="OrthoDB" id="9764079at2"/>
<protein>
    <submittedName>
        <fullName evidence="7">Tryptophanase</fullName>
    </submittedName>
</protein>
<keyword evidence="8" id="KW-1185">Reference proteome</keyword>
<gene>
    <name evidence="7" type="ORF">DB31_6799</name>
</gene>
<comment type="similarity">
    <text evidence="2">Belongs to the beta-eliminating lyase family.</text>
</comment>
<dbReference type="Pfam" id="PF01212">
    <property type="entry name" value="Beta_elim_lyase"/>
    <property type="match status" value="1"/>
</dbReference>
<comment type="caution">
    <text evidence="7">The sequence shown here is derived from an EMBL/GenBank/DDBJ whole genome shotgun (WGS) entry which is preliminary data.</text>
</comment>
<dbReference type="InterPro" id="IPR015424">
    <property type="entry name" value="PyrdxlP-dep_Trfase"/>
</dbReference>
<dbReference type="InterPro" id="IPR015422">
    <property type="entry name" value="PyrdxlP-dep_Trfase_small"/>
</dbReference>
<evidence type="ECO:0000313" key="7">
    <source>
        <dbReference type="EMBL" id="KFE68897.1"/>
    </source>
</evidence>
<evidence type="ECO:0000313" key="8">
    <source>
        <dbReference type="Proteomes" id="UP000028725"/>
    </source>
</evidence>
<evidence type="ECO:0000259" key="6">
    <source>
        <dbReference type="Pfam" id="PF01212"/>
    </source>
</evidence>
<sequence>MSSSEDLPLELQTLAEPYRVKMVEKVRIPSRSERESILKKAHYSVVHVDSADIFIDVITDSGTGAMSDQQWAGLMKGDEAYMRSRSFIEFERAVQDILGFEHVIPTHQGRAAEHILMELLIKPEDGKDIVLCNTHFDTTRAHVMNRKATPLDLVGDWLWRFEEERPFKGNFDLGKLEAALERYHQRVPFVLITVLNNFACSSPVSMENIRETKRLADRYNIPIYFDICRFAENAYFIKTREKGYQDKSIAEIAREMLSYGRGCWMSAKKDGLVNIGGFIAVHDEKLAMRCKEKLVLYEGFPTYGGLAGRDLEAVAVGLREGIEEPYLAHRTQQIAYLADLFEKTGIRVSKPSGGSGVFIDVAGLYSHLPEDKFPAIAFTCDLYLEGAIRGSAYPFPLITIDPKTADITPRVFQFARFAIPRRTYTKGHLDYIATVMARLKEKAPQNKGYKITYSPEVLGHFFSKFEPL</sequence>
<evidence type="ECO:0000256" key="2">
    <source>
        <dbReference type="ARBA" id="ARBA00009721"/>
    </source>
</evidence>
<dbReference type="InterPro" id="IPR001597">
    <property type="entry name" value="ArAA_b-elim_lyase/Thr_aldolase"/>
</dbReference>
<dbReference type="RefSeq" id="WP_083968257.1">
    <property type="nucleotide sequence ID" value="NZ_JMCB01000005.1"/>
</dbReference>
<keyword evidence="4" id="KW-0456">Lyase</keyword>
<dbReference type="PANTHER" id="PTHR32325:SF4">
    <property type="entry name" value="TRYPTOPHANASE"/>
    <property type="match status" value="1"/>
</dbReference>
<dbReference type="Proteomes" id="UP000028725">
    <property type="component" value="Unassembled WGS sequence"/>
</dbReference>
<dbReference type="PIRSF" id="PIRSF001386">
    <property type="entry name" value="Trpase"/>
    <property type="match status" value="1"/>
</dbReference>
<dbReference type="GO" id="GO:0009072">
    <property type="term" value="P:aromatic amino acid metabolic process"/>
    <property type="evidence" value="ECO:0007669"/>
    <property type="project" value="InterPro"/>
</dbReference>
<comment type="cofactor">
    <cofactor evidence="1 5">
        <name>pyridoxal 5'-phosphate</name>
        <dbReference type="ChEBI" id="CHEBI:597326"/>
    </cofactor>
</comment>
<dbReference type="NCBIfam" id="NF009709">
    <property type="entry name" value="PRK13238.1"/>
    <property type="match status" value="1"/>
</dbReference>
<dbReference type="SUPFAM" id="SSF53383">
    <property type="entry name" value="PLP-dependent transferases"/>
    <property type="match status" value="1"/>
</dbReference>
<dbReference type="GO" id="GO:0016830">
    <property type="term" value="F:carbon-carbon lyase activity"/>
    <property type="evidence" value="ECO:0007669"/>
    <property type="project" value="InterPro"/>
</dbReference>
<keyword evidence="3 5" id="KW-0663">Pyridoxal phosphate</keyword>
<dbReference type="Gene3D" id="3.90.1150.10">
    <property type="entry name" value="Aspartate Aminotransferase, domain 1"/>
    <property type="match status" value="1"/>
</dbReference>
<evidence type="ECO:0000256" key="3">
    <source>
        <dbReference type="ARBA" id="ARBA00022898"/>
    </source>
</evidence>
<proteinExistence type="inferred from homology"/>
<evidence type="ECO:0000256" key="1">
    <source>
        <dbReference type="ARBA" id="ARBA00001933"/>
    </source>
</evidence>
<reference evidence="7 8" key="1">
    <citation type="submission" date="2014-04" db="EMBL/GenBank/DDBJ databases">
        <title>Genome assembly of Hyalangium minutum DSM 14724.</title>
        <authorList>
            <person name="Sharma G."/>
            <person name="Subramanian S."/>
        </authorList>
    </citation>
    <scope>NUCLEOTIDE SEQUENCE [LARGE SCALE GENOMIC DNA]</scope>
    <source>
        <strain evidence="7 8">DSM 14724</strain>
    </source>
</reference>
<evidence type="ECO:0000256" key="5">
    <source>
        <dbReference type="PIRSR" id="PIRSR611166-50"/>
    </source>
</evidence>